<proteinExistence type="predicted"/>
<sequence length="103" mass="12217">MLPRVRRHSQEAQKYSIDAWKNSFPAHGNKREDHLYHFPGRIGHISVRQHCAVVRRTVRVVRRHDIGVWRNGKKVIHRVFVHVHVNACTVHFCFVQEQSQHVT</sequence>
<accession>A0ABR7YPJ1</accession>
<dbReference type="EMBL" id="JACOIK010000007">
    <property type="protein sequence ID" value="MBD1433253.1"/>
    <property type="molecule type" value="Genomic_DNA"/>
</dbReference>
<evidence type="ECO:0000313" key="2">
    <source>
        <dbReference type="Proteomes" id="UP000602759"/>
    </source>
</evidence>
<reference evidence="1 2" key="1">
    <citation type="submission" date="2020-08" db="EMBL/GenBank/DDBJ databases">
        <title>Sphingobacterium sp. DN00404 isolated from aquaculture water.</title>
        <authorList>
            <person name="Zhang M."/>
        </authorList>
    </citation>
    <scope>NUCLEOTIDE SEQUENCE [LARGE SCALE GENOMIC DNA]</scope>
    <source>
        <strain evidence="1 2">DN00404</strain>
    </source>
</reference>
<gene>
    <name evidence="1" type="ORF">H8B06_10475</name>
</gene>
<dbReference type="Proteomes" id="UP000602759">
    <property type="component" value="Unassembled WGS sequence"/>
</dbReference>
<organism evidence="1 2">
    <name type="scientific">Sphingobacterium micropteri</name>
    <dbReference type="NCBI Taxonomy" id="2763501"/>
    <lineage>
        <taxon>Bacteria</taxon>
        <taxon>Pseudomonadati</taxon>
        <taxon>Bacteroidota</taxon>
        <taxon>Sphingobacteriia</taxon>
        <taxon>Sphingobacteriales</taxon>
        <taxon>Sphingobacteriaceae</taxon>
        <taxon>Sphingobacterium</taxon>
    </lineage>
</organism>
<comment type="caution">
    <text evidence="1">The sequence shown here is derived from an EMBL/GenBank/DDBJ whole genome shotgun (WGS) entry which is preliminary data.</text>
</comment>
<keyword evidence="2" id="KW-1185">Reference proteome</keyword>
<evidence type="ECO:0000313" key="1">
    <source>
        <dbReference type="EMBL" id="MBD1433253.1"/>
    </source>
</evidence>
<name>A0ABR7YPJ1_9SPHI</name>
<protein>
    <submittedName>
        <fullName evidence="1">Uncharacterized protein</fullName>
    </submittedName>
</protein>